<sequence length="468" mass="48824">MQTFPMFLTMNQRTVIIAGGGEQAAQKARLIARTTAGIVLVAPDLDPELAGLVGAGRARHLTDPAKADWAGASLVFVATGDAARDRALHHLAKQRGAALVNVVDRPALCDAFTPAIVDRDPVVVAIGTEGTAPVLGRNIRARIETLLEPRLGDLAALAGRLRGAVEAGIPHEGRRAFWDWVFRTVRPADGIDAAAQQIKTAIAAGGPPPPAGRISLIGAGPGAADLLTLRGLRRLQEADVIFYDRLIDPAVLDLARRDAERISVGKEVGGNAWPQDRINGVIVAAARAGKLVVRLKSGDPGVFGRATEEIAAARAAGIAVEIVPGVTAAAGAAASLTRSLTERGETDTLVLTTGRCRPGDPSPDWAAHVSPGTTTCFYMAVGAAPQIRDRLLAAGTPQDIEVDVIVAAQSAEERQLAGRLGDLPDLVSGIGSGAIIVLRWPKAVSRRTRVASVAARSHALAQHRHYAT</sequence>
<dbReference type="Gene3D" id="3.40.1010.10">
    <property type="entry name" value="Cobalt-precorrin-4 Transmethylase, Domain 1"/>
    <property type="match status" value="1"/>
</dbReference>
<evidence type="ECO:0000256" key="9">
    <source>
        <dbReference type="ARBA" id="ARBA00023239"/>
    </source>
</evidence>
<dbReference type="EMBL" id="QDDR01000012">
    <property type="protein sequence ID" value="PVE45757.1"/>
    <property type="molecule type" value="Genomic_DNA"/>
</dbReference>
<dbReference type="Gene3D" id="3.30.160.110">
    <property type="entry name" value="Siroheme synthase, domain 2"/>
    <property type="match status" value="1"/>
</dbReference>
<dbReference type="GO" id="GO:0004851">
    <property type="term" value="F:uroporphyrin-III C-methyltransferase activity"/>
    <property type="evidence" value="ECO:0007669"/>
    <property type="project" value="InterPro"/>
</dbReference>
<keyword evidence="10" id="KW-0627">Porphyrin biosynthesis</keyword>
<dbReference type="Gene3D" id="3.30.950.10">
    <property type="entry name" value="Methyltransferase, Cobalt-precorrin-4 Transmethylase, Domain 2"/>
    <property type="match status" value="1"/>
</dbReference>
<dbReference type="GO" id="GO:0032259">
    <property type="term" value="P:methylation"/>
    <property type="evidence" value="ECO:0007669"/>
    <property type="project" value="UniProtKB-KW"/>
</dbReference>
<evidence type="ECO:0000256" key="13">
    <source>
        <dbReference type="ARBA" id="ARBA00047561"/>
    </source>
</evidence>
<keyword evidence="11" id="KW-0511">Multifunctional enzyme</keyword>
<keyword evidence="4 15" id="KW-0489">Methyltransferase</keyword>
<dbReference type="NCBIfam" id="NF007922">
    <property type="entry name" value="PRK10637.1"/>
    <property type="match status" value="1"/>
</dbReference>
<dbReference type="PROSITE" id="PS00840">
    <property type="entry name" value="SUMT_2"/>
    <property type="match status" value="1"/>
</dbReference>
<dbReference type="InterPro" id="IPR014777">
    <property type="entry name" value="4pyrrole_Mease_sub1"/>
</dbReference>
<evidence type="ECO:0000256" key="2">
    <source>
        <dbReference type="ARBA" id="ARBA00005879"/>
    </source>
</evidence>
<comment type="catalytic activity">
    <reaction evidence="13">
        <text>precorrin-2 + NAD(+) = sirohydrochlorin + NADH + 2 H(+)</text>
        <dbReference type="Rhea" id="RHEA:15613"/>
        <dbReference type="ChEBI" id="CHEBI:15378"/>
        <dbReference type="ChEBI" id="CHEBI:57540"/>
        <dbReference type="ChEBI" id="CHEBI:57945"/>
        <dbReference type="ChEBI" id="CHEBI:58351"/>
        <dbReference type="ChEBI" id="CHEBI:58827"/>
        <dbReference type="EC" id="1.3.1.76"/>
    </reaction>
</comment>
<dbReference type="Proteomes" id="UP000244810">
    <property type="component" value="Unassembled WGS sequence"/>
</dbReference>
<evidence type="ECO:0000256" key="6">
    <source>
        <dbReference type="ARBA" id="ARBA00022691"/>
    </source>
</evidence>
<comment type="pathway">
    <text evidence="12">Porphyrin-containing compound metabolism; siroheme biosynthesis; precorrin-2 from uroporphyrinogen III: step 1/1.</text>
</comment>
<keyword evidence="9" id="KW-0456">Lyase</keyword>
<evidence type="ECO:0000256" key="5">
    <source>
        <dbReference type="ARBA" id="ARBA00022679"/>
    </source>
</evidence>
<keyword evidence="7" id="KW-0560">Oxidoreductase</keyword>
<dbReference type="GO" id="GO:0019354">
    <property type="term" value="P:siroheme biosynthetic process"/>
    <property type="evidence" value="ECO:0007669"/>
    <property type="project" value="UniProtKB-UniPathway"/>
</dbReference>
<comment type="caution">
    <text evidence="18">The sequence shown here is derived from an EMBL/GenBank/DDBJ whole genome shotgun (WGS) entry which is preliminary data.</text>
</comment>
<comment type="pathway">
    <text evidence="1">Porphyrin-containing compound metabolism; siroheme biosynthesis; sirohydrochlorin from precorrin-2: step 1/1.</text>
</comment>
<dbReference type="InterPro" id="IPR006366">
    <property type="entry name" value="CobA/CysG_C"/>
</dbReference>
<dbReference type="InterPro" id="IPR012409">
    <property type="entry name" value="Sirohaem_synth"/>
</dbReference>
<dbReference type="OrthoDB" id="9815856at2"/>
<dbReference type="InterPro" id="IPR019478">
    <property type="entry name" value="Sirohaem_synthase_dimer_dom"/>
</dbReference>
<feature type="domain" description="Tetrapyrrole methylase" evidence="16">
    <location>
        <begin position="214"/>
        <end position="423"/>
    </location>
</feature>
<feature type="active site" description="Proton acceptor" evidence="14">
    <location>
        <position position="244"/>
    </location>
</feature>
<dbReference type="GO" id="GO:0043115">
    <property type="term" value="F:precorrin-2 dehydrogenase activity"/>
    <property type="evidence" value="ECO:0007669"/>
    <property type="project" value="UniProtKB-EC"/>
</dbReference>
<feature type="domain" description="Sirohaem synthase dimerisation" evidence="17">
    <location>
        <begin position="150"/>
        <end position="182"/>
    </location>
</feature>
<dbReference type="SUPFAM" id="SSF53790">
    <property type="entry name" value="Tetrapyrrole methylase"/>
    <property type="match status" value="1"/>
</dbReference>
<keyword evidence="8" id="KW-0520">NAD</keyword>
<dbReference type="Pfam" id="PF10414">
    <property type="entry name" value="CysG_dimeriser"/>
    <property type="match status" value="1"/>
</dbReference>
<dbReference type="SUPFAM" id="SSF75615">
    <property type="entry name" value="Siroheme synthase middle domains-like"/>
    <property type="match status" value="1"/>
</dbReference>
<dbReference type="RefSeq" id="WP_107754227.1">
    <property type="nucleotide sequence ID" value="NZ_QBKF01000012.1"/>
</dbReference>
<evidence type="ECO:0000313" key="19">
    <source>
        <dbReference type="Proteomes" id="UP000244810"/>
    </source>
</evidence>
<dbReference type="Pfam" id="PF13241">
    <property type="entry name" value="NAD_binding_7"/>
    <property type="match status" value="1"/>
</dbReference>
<evidence type="ECO:0000256" key="15">
    <source>
        <dbReference type="RuleBase" id="RU003960"/>
    </source>
</evidence>
<evidence type="ECO:0000256" key="1">
    <source>
        <dbReference type="ARBA" id="ARBA00005010"/>
    </source>
</evidence>
<evidence type="ECO:0000259" key="16">
    <source>
        <dbReference type="Pfam" id="PF00590"/>
    </source>
</evidence>
<evidence type="ECO:0000256" key="11">
    <source>
        <dbReference type="ARBA" id="ARBA00023268"/>
    </source>
</evidence>
<proteinExistence type="inferred from homology"/>
<dbReference type="GO" id="GO:0051266">
    <property type="term" value="F:sirohydrochlorin ferrochelatase activity"/>
    <property type="evidence" value="ECO:0007669"/>
    <property type="project" value="InterPro"/>
</dbReference>
<evidence type="ECO:0000256" key="3">
    <source>
        <dbReference type="ARBA" id="ARBA00022573"/>
    </source>
</evidence>
<dbReference type="PIRSF" id="PIRSF036426">
    <property type="entry name" value="Sirohaem_synth"/>
    <property type="match status" value="1"/>
</dbReference>
<dbReference type="InterPro" id="IPR035996">
    <property type="entry name" value="4pyrrol_Methylase_sf"/>
</dbReference>
<dbReference type="InterPro" id="IPR037115">
    <property type="entry name" value="Sirohaem_synt_dimer_dom_sf"/>
</dbReference>
<dbReference type="InterPro" id="IPR036291">
    <property type="entry name" value="NAD(P)-bd_dom_sf"/>
</dbReference>
<evidence type="ECO:0000256" key="8">
    <source>
        <dbReference type="ARBA" id="ARBA00023027"/>
    </source>
</evidence>
<dbReference type="Gene3D" id="1.10.8.210">
    <property type="entry name" value="Sirohaem synthase, dimerisation domain"/>
    <property type="match status" value="1"/>
</dbReference>
<dbReference type="NCBIfam" id="TIGR01470">
    <property type="entry name" value="cysG_Nterm"/>
    <property type="match status" value="1"/>
</dbReference>
<dbReference type="InterPro" id="IPR000878">
    <property type="entry name" value="4pyrrol_Mease"/>
</dbReference>
<dbReference type="PANTHER" id="PTHR45790">
    <property type="entry name" value="SIROHEME SYNTHASE-RELATED"/>
    <property type="match status" value="1"/>
</dbReference>
<dbReference type="Pfam" id="PF00590">
    <property type="entry name" value="TP_methylase"/>
    <property type="match status" value="1"/>
</dbReference>
<dbReference type="InterPro" id="IPR014776">
    <property type="entry name" value="4pyrrole_Mease_sub2"/>
</dbReference>
<dbReference type="SUPFAM" id="SSF51735">
    <property type="entry name" value="NAD(P)-binding Rossmann-fold domains"/>
    <property type="match status" value="1"/>
</dbReference>
<dbReference type="PROSITE" id="PS00839">
    <property type="entry name" value="SUMT_1"/>
    <property type="match status" value="1"/>
</dbReference>
<gene>
    <name evidence="18" type="primary">cobA</name>
    <name evidence="18" type="ORF">DDE23_19835</name>
</gene>
<keyword evidence="6" id="KW-0949">S-adenosyl-L-methionine</keyword>
<dbReference type="InterPro" id="IPR006367">
    <property type="entry name" value="Sirohaem_synthase_N"/>
</dbReference>
<keyword evidence="5 15" id="KW-0808">Transferase</keyword>
<dbReference type="InterPro" id="IPR003043">
    <property type="entry name" value="Uropor_MeTrfase_CS"/>
</dbReference>
<comment type="similarity">
    <text evidence="2 15">Belongs to the precorrin methyltransferase family.</text>
</comment>
<dbReference type="NCBIfam" id="NF004790">
    <property type="entry name" value="PRK06136.1"/>
    <property type="match status" value="1"/>
</dbReference>
<dbReference type="UniPathway" id="UPA00262">
    <property type="reaction ID" value="UER00211"/>
</dbReference>
<evidence type="ECO:0000256" key="7">
    <source>
        <dbReference type="ARBA" id="ARBA00023002"/>
    </source>
</evidence>
<feature type="active site" description="Proton donor" evidence="14">
    <location>
        <position position="266"/>
    </location>
</feature>
<evidence type="ECO:0000256" key="4">
    <source>
        <dbReference type="ARBA" id="ARBA00022603"/>
    </source>
</evidence>
<dbReference type="PANTHER" id="PTHR45790:SF3">
    <property type="entry name" value="S-ADENOSYL-L-METHIONINE-DEPENDENT UROPORPHYRINOGEN III METHYLTRANSFERASE, CHLOROPLASTIC"/>
    <property type="match status" value="1"/>
</dbReference>
<name>A0A2T7UM70_9RHOB</name>
<accession>A0A2T7UM70</accession>
<evidence type="ECO:0000256" key="14">
    <source>
        <dbReference type="PIRSR" id="PIRSR036426-1"/>
    </source>
</evidence>
<keyword evidence="19" id="KW-1185">Reference proteome</keyword>
<dbReference type="FunFam" id="3.40.1010.10:FF:000001">
    <property type="entry name" value="Siroheme synthase"/>
    <property type="match status" value="1"/>
</dbReference>
<dbReference type="InterPro" id="IPR050161">
    <property type="entry name" value="Siro_Cobalamin_biosynth"/>
</dbReference>
<evidence type="ECO:0000256" key="10">
    <source>
        <dbReference type="ARBA" id="ARBA00023244"/>
    </source>
</evidence>
<organism evidence="18 19">
    <name type="scientific">Pararhodobacter aggregans</name>
    <dbReference type="NCBI Taxonomy" id="404875"/>
    <lineage>
        <taxon>Bacteria</taxon>
        <taxon>Pseudomonadati</taxon>
        <taxon>Pseudomonadota</taxon>
        <taxon>Alphaproteobacteria</taxon>
        <taxon>Rhodobacterales</taxon>
        <taxon>Paracoccaceae</taxon>
        <taxon>Pararhodobacter</taxon>
    </lineage>
</organism>
<dbReference type="GO" id="GO:0009236">
    <property type="term" value="P:cobalamin biosynthetic process"/>
    <property type="evidence" value="ECO:0007669"/>
    <property type="project" value="UniProtKB-KW"/>
</dbReference>
<reference evidence="18 19" key="1">
    <citation type="journal article" date="2011" name="Syst. Appl. Microbiol.">
        <title>Defluviimonas denitrificans gen. nov., sp. nov., and Pararhodobacter aggregans gen. nov., sp. nov., non-phototrophic Rhodobacteraceae from the biofilter of a marine aquaculture.</title>
        <authorList>
            <person name="Foesel B.U."/>
            <person name="Drake H.L."/>
            <person name="Schramm A."/>
        </authorList>
    </citation>
    <scope>NUCLEOTIDE SEQUENCE [LARGE SCALE GENOMIC DNA]</scope>
    <source>
        <strain evidence="18 19">D1-19</strain>
    </source>
</reference>
<protein>
    <submittedName>
        <fullName evidence="18">Uroporphyrinogen-III C-methyltransferase</fullName>
    </submittedName>
</protein>
<dbReference type="Gene3D" id="3.40.50.720">
    <property type="entry name" value="NAD(P)-binding Rossmann-like Domain"/>
    <property type="match status" value="1"/>
</dbReference>
<dbReference type="GO" id="GO:0051287">
    <property type="term" value="F:NAD binding"/>
    <property type="evidence" value="ECO:0007669"/>
    <property type="project" value="InterPro"/>
</dbReference>
<keyword evidence="3" id="KW-0169">Cobalamin biosynthesis</keyword>
<dbReference type="NCBIfam" id="TIGR01469">
    <property type="entry name" value="cobA_cysG_Cterm"/>
    <property type="match status" value="1"/>
</dbReference>
<evidence type="ECO:0000259" key="17">
    <source>
        <dbReference type="Pfam" id="PF10414"/>
    </source>
</evidence>
<dbReference type="AlphaFoldDB" id="A0A2T7UM70"/>
<evidence type="ECO:0000256" key="12">
    <source>
        <dbReference type="ARBA" id="ARBA00025705"/>
    </source>
</evidence>
<evidence type="ECO:0000313" key="18">
    <source>
        <dbReference type="EMBL" id="PVE45757.1"/>
    </source>
</evidence>